<dbReference type="Proteomes" id="UP000198744">
    <property type="component" value="Unassembled WGS sequence"/>
</dbReference>
<feature type="transmembrane region" description="Helical" evidence="1">
    <location>
        <begin position="64"/>
        <end position="85"/>
    </location>
</feature>
<dbReference type="RefSeq" id="WP_139198208.1">
    <property type="nucleotide sequence ID" value="NZ_FOBS01000004.1"/>
</dbReference>
<dbReference type="AlphaFoldDB" id="A0A1H7VMJ6"/>
<keyword evidence="1" id="KW-1133">Transmembrane helix</keyword>
<evidence type="ECO:0000313" key="3">
    <source>
        <dbReference type="EMBL" id="SEM10264.1"/>
    </source>
</evidence>
<gene>
    <name evidence="3" type="ORF">SAMN04489760_10465</name>
</gene>
<feature type="transmembrane region" description="Helical" evidence="1">
    <location>
        <begin position="92"/>
        <end position="109"/>
    </location>
</feature>
<sequence>MIQNFLYEKISERTLCRWFAVPAILWALLVSLNLVDYFATLHALSNGCRELNPFVASLFQIEEFNAVLATKLFFLAILFVLLPFIKSWQLDLLAIATFIYLAVVTYHAYGTYLLHFM</sequence>
<keyword evidence="1" id="KW-0472">Membrane</keyword>
<dbReference type="Pfam" id="PF18902">
    <property type="entry name" value="DUF5658"/>
    <property type="match status" value="1"/>
</dbReference>
<organism evidence="3 4">
    <name type="scientific">Syntrophus gentianae</name>
    <dbReference type="NCBI Taxonomy" id="43775"/>
    <lineage>
        <taxon>Bacteria</taxon>
        <taxon>Pseudomonadati</taxon>
        <taxon>Thermodesulfobacteriota</taxon>
        <taxon>Syntrophia</taxon>
        <taxon>Syntrophales</taxon>
        <taxon>Syntrophaceae</taxon>
        <taxon>Syntrophus</taxon>
    </lineage>
</organism>
<proteinExistence type="predicted"/>
<name>A0A1H7VMJ6_9BACT</name>
<protein>
    <recommendedName>
        <fullName evidence="2">DUF5658 domain-containing protein</fullName>
    </recommendedName>
</protein>
<dbReference type="InterPro" id="IPR043717">
    <property type="entry name" value="DUF5658"/>
</dbReference>
<feature type="transmembrane region" description="Helical" evidence="1">
    <location>
        <begin position="21"/>
        <end position="44"/>
    </location>
</feature>
<evidence type="ECO:0000313" key="4">
    <source>
        <dbReference type="Proteomes" id="UP000198744"/>
    </source>
</evidence>
<evidence type="ECO:0000256" key="1">
    <source>
        <dbReference type="SAM" id="Phobius"/>
    </source>
</evidence>
<dbReference type="EMBL" id="FOBS01000004">
    <property type="protein sequence ID" value="SEM10264.1"/>
    <property type="molecule type" value="Genomic_DNA"/>
</dbReference>
<reference evidence="3 4" key="1">
    <citation type="submission" date="2016-10" db="EMBL/GenBank/DDBJ databases">
        <authorList>
            <person name="de Groot N.N."/>
        </authorList>
    </citation>
    <scope>NUCLEOTIDE SEQUENCE [LARGE SCALE GENOMIC DNA]</scope>
    <source>
        <strain evidence="3 4">DSM 8423</strain>
    </source>
</reference>
<keyword evidence="4" id="KW-1185">Reference proteome</keyword>
<feature type="domain" description="DUF5658" evidence="2">
    <location>
        <begin position="28"/>
        <end position="109"/>
    </location>
</feature>
<evidence type="ECO:0000259" key="2">
    <source>
        <dbReference type="Pfam" id="PF18902"/>
    </source>
</evidence>
<accession>A0A1H7VMJ6</accession>
<keyword evidence="1" id="KW-0812">Transmembrane</keyword>